<sequence length="220" mass="24085">MSATIVEQIRSRIRSGDLPVGARLPSERALCDQFEVSRRTIREALRMLEATGHITIKLGKDGGAFVKAPSTSLIGEGLTDLINRAAITSSEVTEVRTIMELAFLPVICERASDADIAELRAMCDEHEAARKDGSYTVEMSLQFHRALAGCAHNSATTLLLDALRDPILQSLQEAHHVGTSGVEEHRRIVDAIAARDLDRAVAELRQHLDRTVRATAPSER</sequence>
<dbReference type="CDD" id="cd07377">
    <property type="entry name" value="WHTH_GntR"/>
    <property type="match status" value="1"/>
</dbReference>
<dbReference type="SMART" id="SM00895">
    <property type="entry name" value="FCD"/>
    <property type="match status" value="1"/>
</dbReference>
<evidence type="ECO:0000313" key="6">
    <source>
        <dbReference type="Proteomes" id="UP000247892"/>
    </source>
</evidence>
<accession>A0A318M340</accession>
<evidence type="ECO:0000256" key="1">
    <source>
        <dbReference type="ARBA" id="ARBA00023015"/>
    </source>
</evidence>
<dbReference type="PRINTS" id="PR00035">
    <property type="entry name" value="HTHGNTR"/>
</dbReference>
<evidence type="ECO:0000259" key="4">
    <source>
        <dbReference type="PROSITE" id="PS50949"/>
    </source>
</evidence>
<dbReference type="InterPro" id="IPR008920">
    <property type="entry name" value="TF_FadR/GntR_C"/>
</dbReference>
<keyword evidence="1" id="KW-0805">Transcription regulation</keyword>
<reference evidence="5 6" key="1">
    <citation type="submission" date="2016-07" db="EMBL/GenBank/DDBJ databases">
        <title>Draft genome sequence of Prauserella sp. YIM 121212, isolated from alkaline soil.</title>
        <authorList>
            <person name="Ruckert C."/>
            <person name="Albersmeier A."/>
            <person name="Jiang C.-L."/>
            <person name="Jiang Y."/>
            <person name="Kalinowski J."/>
            <person name="Schneider O."/>
            <person name="Winkler A."/>
            <person name="Zotchev S.B."/>
        </authorList>
    </citation>
    <scope>NUCLEOTIDE SEQUENCE [LARGE SCALE GENOMIC DNA]</scope>
    <source>
        <strain evidence="5 6">YIM 121212</strain>
    </source>
</reference>
<gene>
    <name evidence="5" type="ORF">BA062_26940</name>
</gene>
<dbReference type="Proteomes" id="UP000247892">
    <property type="component" value="Unassembled WGS sequence"/>
</dbReference>
<dbReference type="Gene3D" id="1.10.10.10">
    <property type="entry name" value="Winged helix-like DNA-binding domain superfamily/Winged helix DNA-binding domain"/>
    <property type="match status" value="1"/>
</dbReference>
<proteinExistence type="predicted"/>
<dbReference type="EMBL" id="MASU01000013">
    <property type="protein sequence ID" value="PXY24527.1"/>
    <property type="molecule type" value="Genomic_DNA"/>
</dbReference>
<dbReference type="Pfam" id="PF00392">
    <property type="entry name" value="GntR"/>
    <property type="match status" value="1"/>
</dbReference>
<feature type="domain" description="HTH gntR-type" evidence="4">
    <location>
        <begin position="1"/>
        <end position="69"/>
    </location>
</feature>
<dbReference type="InterPro" id="IPR000524">
    <property type="entry name" value="Tscrpt_reg_HTH_GntR"/>
</dbReference>
<protein>
    <recommendedName>
        <fullName evidence="4">HTH gntR-type domain-containing protein</fullName>
    </recommendedName>
</protein>
<dbReference type="SUPFAM" id="SSF46785">
    <property type="entry name" value="Winged helix' DNA-binding domain"/>
    <property type="match status" value="1"/>
</dbReference>
<dbReference type="InterPro" id="IPR036390">
    <property type="entry name" value="WH_DNA-bd_sf"/>
</dbReference>
<comment type="caution">
    <text evidence="5">The sequence shown here is derived from an EMBL/GenBank/DDBJ whole genome shotgun (WGS) entry which is preliminary data.</text>
</comment>
<keyword evidence="6" id="KW-1185">Reference proteome</keyword>
<evidence type="ECO:0000256" key="2">
    <source>
        <dbReference type="ARBA" id="ARBA00023125"/>
    </source>
</evidence>
<name>A0A318M340_9PSEU</name>
<keyword evidence="2" id="KW-0238">DNA-binding</keyword>
<dbReference type="InterPro" id="IPR011711">
    <property type="entry name" value="GntR_C"/>
</dbReference>
<dbReference type="GO" id="GO:0003677">
    <property type="term" value="F:DNA binding"/>
    <property type="evidence" value="ECO:0007669"/>
    <property type="project" value="UniProtKB-KW"/>
</dbReference>
<dbReference type="PANTHER" id="PTHR43537:SF5">
    <property type="entry name" value="UXU OPERON TRANSCRIPTIONAL REGULATOR"/>
    <property type="match status" value="1"/>
</dbReference>
<dbReference type="InterPro" id="IPR036388">
    <property type="entry name" value="WH-like_DNA-bd_sf"/>
</dbReference>
<dbReference type="PANTHER" id="PTHR43537">
    <property type="entry name" value="TRANSCRIPTIONAL REGULATOR, GNTR FAMILY"/>
    <property type="match status" value="1"/>
</dbReference>
<dbReference type="Pfam" id="PF07729">
    <property type="entry name" value="FCD"/>
    <property type="match status" value="1"/>
</dbReference>
<evidence type="ECO:0000313" key="5">
    <source>
        <dbReference type="EMBL" id="PXY24527.1"/>
    </source>
</evidence>
<dbReference type="SUPFAM" id="SSF48008">
    <property type="entry name" value="GntR ligand-binding domain-like"/>
    <property type="match status" value="1"/>
</dbReference>
<dbReference type="Gene3D" id="1.20.120.530">
    <property type="entry name" value="GntR ligand-binding domain-like"/>
    <property type="match status" value="1"/>
</dbReference>
<dbReference type="GO" id="GO:0003700">
    <property type="term" value="F:DNA-binding transcription factor activity"/>
    <property type="evidence" value="ECO:0007669"/>
    <property type="project" value="InterPro"/>
</dbReference>
<organism evidence="5 6">
    <name type="scientific">Prauserella flavalba</name>
    <dbReference type="NCBI Taxonomy" id="1477506"/>
    <lineage>
        <taxon>Bacteria</taxon>
        <taxon>Bacillati</taxon>
        <taxon>Actinomycetota</taxon>
        <taxon>Actinomycetes</taxon>
        <taxon>Pseudonocardiales</taxon>
        <taxon>Pseudonocardiaceae</taxon>
        <taxon>Prauserella</taxon>
    </lineage>
</organism>
<dbReference type="OrthoDB" id="3172099at2"/>
<dbReference type="AlphaFoldDB" id="A0A318M340"/>
<keyword evidence="3" id="KW-0804">Transcription</keyword>
<dbReference type="SMART" id="SM00345">
    <property type="entry name" value="HTH_GNTR"/>
    <property type="match status" value="1"/>
</dbReference>
<evidence type="ECO:0000256" key="3">
    <source>
        <dbReference type="ARBA" id="ARBA00023163"/>
    </source>
</evidence>
<dbReference type="PROSITE" id="PS50949">
    <property type="entry name" value="HTH_GNTR"/>
    <property type="match status" value="1"/>
</dbReference>